<keyword evidence="12" id="KW-1185">Reference proteome</keyword>
<dbReference type="PANTHER" id="PTHR21206">
    <property type="entry name" value="SLD5 PROTEIN"/>
    <property type="match status" value="1"/>
</dbReference>
<evidence type="ECO:0000259" key="8">
    <source>
        <dbReference type="Pfam" id="PF05916"/>
    </source>
</evidence>
<evidence type="ECO:0000259" key="9">
    <source>
        <dbReference type="Pfam" id="PF16922"/>
    </source>
</evidence>
<sequence length="219" mass="25495">MGDTGDTEELVTNGYDSNEEEEPITAQKVLEILEKAWQNEKLAPDILPQQTEMLDLMMGQLSYMEESTKQLDKNDFRSVAHRMELERIRYLIASYLRCRLSKIENFTQAIINDEESRSLRDKRLSDEEAAFAREYLSNVETHFQQLVLRHLPRSFPDDPRKRIVQPNVDSHVFIRANENVDGVVVRDDEEEVDLESGSQHIVPYKLIEELVMKGKVDLI</sequence>
<evidence type="ECO:0000256" key="6">
    <source>
        <dbReference type="PIRNR" id="PIRNR007764"/>
    </source>
</evidence>
<feature type="region of interest" description="Disordered" evidence="7">
    <location>
        <begin position="1"/>
        <end position="22"/>
    </location>
</feature>
<dbReference type="EMBL" id="GITU01006886">
    <property type="protein sequence ID" value="MBC1175589.1"/>
    <property type="molecule type" value="Transcribed_RNA"/>
</dbReference>
<dbReference type="Pfam" id="PF16922">
    <property type="entry name" value="SLD5_C"/>
    <property type="match status" value="1"/>
</dbReference>
<comment type="subcellular location">
    <subcellularLocation>
        <location evidence="1 6">Nucleus</location>
    </subcellularLocation>
</comment>
<proteinExistence type="inferred from homology"/>
<name>A0A1B0GJX3_LUTLO</name>
<dbReference type="CDD" id="cd21692">
    <property type="entry name" value="GINS_B_Sld5"/>
    <property type="match status" value="1"/>
</dbReference>
<feature type="domain" description="GINS subunit" evidence="8">
    <location>
        <begin position="72"/>
        <end position="146"/>
    </location>
</feature>
<dbReference type="GO" id="GO:0000727">
    <property type="term" value="P:double-strand break repair via break-induced replication"/>
    <property type="evidence" value="ECO:0007669"/>
    <property type="project" value="TreeGrafter"/>
</dbReference>
<dbReference type="InterPro" id="IPR036224">
    <property type="entry name" value="GINS_bundle-like_dom_sf"/>
</dbReference>
<dbReference type="InterPro" id="IPR008591">
    <property type="entry name" value="GINS_Sld5"/>
</dbReference>
<comment type="similarity">
    <text evidence="2 6">Belongs to the GINS4/SLD5 family.</text>
</comment>
<reference evidence="12" key="1">
    <citation type="submission" date="2012-05" db="EMBL/GenBank/DDBJ databases">
        <title>Whole Genome Assembly of Lutzomyia longipalpis.</title>
        <authorList>
            <person name="Richards S."/>
            <person name="Qu C."/>
            <person name="Dillon R."/>
            <person name="Worley K."/>
            <person name="Scherer S."/>
            <person name="Batterton M."/>
            <person name="Taylor A."/>
            <person name="Hawes A."/>
            <person name="Hernandez B."/>
            <person name="Kovar C."/>
            <person name="Mandapat C."/>
            <person name="Pham C."/>
            <person name="Qu C."/>
            <person name="Jing C."/>
            <person name="Bess C."/>
            <person name="Bandaranaike D."/>
            <person name="Ngo D."/>
            <person name="Ongeri F."/>
            <person name="Arias F."/>
            <person name="Lara F."/>
            <person name="Weissenberger G."/>
            <person name="Kamau G."/>
            <person name="Han H."/>
            <person name="Shen H."/>
            <person name="Dinh H."/>
            <person name="Khalil I."/>
            <person name="Jones J."/>
            <person name="Shafer J."/>
            <person name="Jayaseelan J."/>
            <person name="Quiroz J."/>
            <person name="Blankenburg K."/>
            <person name="Nguyen L."/>
            <person name="Jackson L."/>
            <person name="Francisco L."/>
            <person name="Tang L.-Y."/>
            <person name="Pu L.-L."/>
            <person name="Perales L."/>
            <person name="Lorensuhewa L."/>
            <person name="Munidasa M."/>
            <person name="Coyle M."/>
            <person name="Taylor M."/>
            <person name="Puazo M."/>
            <person name="Firestine M."/>
            <person name="Scheel M."/>
            <person name="Javaid M."/>
            <person name="Wang M."/>
            <person name="Li M."/>
            <person name="Tabassum N."/>
            <person name="Saada N."/>
            <person name="Osuji N."/>
            <person name="Aqrawi P."/>
            <person name="Fu Q."/>
            <person name="Thornton R."/>
            <person name="Raj R."/>
            <person name="Goodspeed R."/>
            <person name="Mata R."/>
            <person name="Najjar R."/>
            <person name="Gubbala S."/>
            <person name="Lee S."/>
            <person name="Denson S."/>
            <person name="Patil S."/>
            <person name="Macmil S."/>
            <person name="Qi S."/>
            <person name="Matskevitch T."/>
            <person name="Palculict T."/>
            <person name="Mathew T."/>
            <person name="Vee V."/>
            <person name="Velamala V."/>
            <person name="Korchina V."/>
            <person name="Cai W."/>
            <person name="Liu W."/>
            <person name="Dai W."/>
            <person name="Zou X."/>
            <person name="Zhu Y."/>
            <person name="Zhang Y."/>
            <person name="Wu Y.-Q."/>
            <person name="Xin Y."/>
            <person name="Nazarath L."/>
            <person name="Kovar C."/>
            <person name="Han Y."/>
            <person name="Muzny D."/>
            <person name="Gibbs R."/>
        </authorList>
    </citation>
    <scope>NUCLEOTIDE SEQUENCE [LARGE SCALE GENOMIC DNA]</scope>
    <source>
        <strain evidence="12">Jacobina</strain>
    </source>
</reference>
<reference evidence="11" key="3">
    <citation type="submission" date="2020-05" db="UniProtKB">
        <authorList>
            <consortium name="EnsemblMetazoa"/>
        </authorList>
    </citation>
    <scope>IDENTIFICATION</scope>
    <source>
        <strain evidence="11">Jacobina</strain>
    </source>
</reference>
<dbReference type="CDD" id="cd11711">
    <property type="entry name" value="GINS_A_Sld5"/>
    <property type="match status" value="1"/>
</dbReference>
<dbReference type="Pfam" id="PF05916">
    <property type="entry name" value="Sld5"/>
    <property type="match status" value="1"/>
</dbReference>
<dbReference type="SUPFAM" id="SSF158573">
    <property type="entry name" value="GINS helical bundle-like"/>
    <property type="match status" value="1"/>
</dbReference>
<evidence type="ECO:0000256" key="3">
    <source>
        <dbReference type="ARBA" id="ARBA00014804"/>
    </source>
</evidence>
<dbReference type="EMBL" id="AJWK01022430">
    <property type="status" value="NOT_ANNOTATED_CDS"/>
    <property type="molecule type" value="Genomic_DNA"/>
</dbReference>
<dbReference type="InterPro" id="IPR038749">
    <property type="entry name" value="Sld5_GINS_A"/>
</dbReference>
<dbReference type="SUPFAM" id="SSF160059">
    <property type="entry name" value="PriA/YqbF domain"/>
    <property type="match status" value="1"/>
</dbReference>
<dbReference type="GO" id="GO:0006261">
    <property type="term" value="P:DNA-templated DNA replication"/>
    <property type="evidence" value="ECO:0007669"/>
    <property type="project" value="InterPro"/>
</dbReference>
<dbReference type="PANTHER" id="PTHR21206:SF0">
    <property type="entry name" value="DNA REPLICATION COMPLEX GINS PROTEIN SLD5"/>
    <property type="match status" value="1"/>
</dbReference>
<feature type="domain" description="DNA replication complex GINS protein SLD5 C-terminal" evidence="9">
    <location>
        <begin position="166"/>
        <end position="219"/>
    </location>
</feature>
<protein>
    <recommendedName>
        <fullName evidence="3 6">DNA replication complex GINS protein SLD5</fullName>
    </recommendedName>
</protein>
<evidence type="ECO:0000256" key="1">
    <source>
        <dbReference type="ARBA" id="ARBA00004123"/>
    </source>
</evidence>
<dbReference type="Gene3D" id="3.40.5.60">
    <property type="match status" value="1"/>
</dbReference>
<dbReference type="Proteomes" id="UP000092461">
    <property type="component" value="Unassembled WGS sequence"/>
</dbReference>
<dbReference type="GO" id="GO:0000811">
    <property type="term" value="C:GINS complex"/>
    <property type="evidence" value="ECO:0007669"/>
    <property type="project" value="UniProtKB-UniRule"/>
</dbReference>
<evidence type="ECO:0000256" key="5">
    <source>
        <dbReference type="ARBA" id="ARBA00023242"/>
    </source>
</evidence>
<dbReference type="VEuPathDB" id="VectorBase:LLOJ006777"/>
<dbReference type="EnsemblMetazoa" id="LLOJ006777-RA">
    <property type="protein sequence ID" value="LLOJ006777-PA"/>
    <property type="gene ID" value="LLOJ006777"/>
</dbReference>
<dbReference type="Gene3D" id="1.20.58.1030">
    <property type="match status" value="1"/>
</dbReference>
<dbReference type="InterPro" id="IPR031633">
    <property type="entry name" value="SLD5_C"/>
</dbReference>
<dbReference type="AlphaFoldDB" id="A0A1B0GJX3"/>
<evidence type="ECO:0000313" key="11">
    <source>
        <dbReference type="EnsemblMetazoa" id="LLOJ006777-PA"/>
    </source>
</evidence>
<accession>A0A1B0GJX3</accession>
<evidence type="ECO:0000256" key="2">
    <source>
        <dbReference type="ARBA" id="ARBA00008187"/>
    </source>
</evidence>
<keyword evidence="4 6" id="KW-0235">DNA replication</keyword>
<evidence type="ECO:0000313" key="12">
    <source>
        <dbReference type="Proteomes" id="UP000092461"/>
    </source>
</evidence>
<evidence type="ECO:0000256" key="4">
    <source>
        <dbReference type="ARBA" id="ARBA00022705"/>
    </source>
</evidence>
<evidence type="ECO:0000313" key="10">
    <source>
        <dbReference type="EMBL" id="MBC1175589.1"/>
    </source>
</evidence>
<keyword evidence="5 6" id="KW-0539">Nucleus</keyword>
<evidence type="ECO:0000256" key="7">
    <source>
        <dbReference type="SAM" id="MobiDB-lite"/>
    </source>
</evidence>
<dbReference type="VEuPathDB" id="VectorBase:LLONM1_000748"/>
<dbReference type="PIRSF" id="PIRSF007764">
    <property type="entry name" value="Sld5"/>
    <property type="match status" value="1"/>
</dbReference>
<comment type="function">
    <text evidence="6">The GINS complex plays an essential role in the initiation of DNA replication.</text>
</comment>
<reference evidence="10" key="2">
    <citation type="journal article" date="2020" name="BMC">
        <title>Leishmania infection induces a limited differential gene expression in the sand fly midgut.</title>
        <authorList>
            <person name="Coutinho-Abreu I.V."/>
            <person name="Serafim T.D."/>
            <person name="Meneses C."/>
            <person name="Kamhawi S."/>
            <person name="Oliveira F."/>
            <person name="Valenzuela J.G."/>
        </authorList>
    </citation>
    <scope>NUCLEOTIDE SEQUENCE</scope>
    <source>
        <strain evidence="10">Jacobina</strain>
        <tissue evidence="10">Midgut</tissue>
    </source>
</reference>
<dbReference type="FunFam" id="3.40.5.60:FF:000001">
    <property type="entry name" value="DNA replication complex GINS protein SLD5"/>
    <property type="match status" value="1"/>
</dbReference>
<dbReference type="InterPro" id="IPR021151">
    <property type="entry name" value="GINS_A"/>
</dbReference>
<organism evidence="11 12">
    <name type="scientific">Lutzomyia longipalpis</name>
    <name type="common">Sand fly</name>
    <dbReference type="NCBI Taxonomy" id="7200"/>
    <lineage>
        <taxon>Eukaryota</taxon>
        <taxon>Metazoa</taxon>
        <taxon>Ecdysozoa</taxon>
        <taxon>Arthropoda</taxon>
        <taxon>Hexapoda</taxon>
        <taxon>Insecta</taxon>
        <taxon>Pterygota</taxon>
        <taxon>Neoptera</taxon>
        <taxon>Endopterygota</taxon>
        <taxon>Diptera</taxon>
        <taxon>Nematocera</taxon>
        <taxon>Psychodoidea</taxon>
        <taxon>Psychodidae</taxon>
        <taxon>Lutzomyia</taxon>
        <taxon>Lutzomyia</taxon>
    </lineage>
</organism>